<name>A0A371CWY2_9APHY</name>
<organism evidence="1 2">
    <name type="scientific">Lentinus brumalis</name>
    <dbReference type="NCBI Taxonomy" id="2498619"/>
    <lineage>
        <taxon>Eukaryota</taxon>
        <taxon>Fungi</taxon>
        <taxon>Dikarya</taxon>
        <taxon>Basidiomycota</taxon>
        <taxon>Agaricomycotina</taxon>
        <taxon>Agaricomycetes</taxon>
        <taxon>Polyporales</taxon>
        <taxon>Polyporaceae</taxon>
        <taxon>Lentinus</taxon>
    </lineage>
</organism>
<accession>A0A371CWY2</accession>
<proteinExistence type="predicted"/>
<dbReference type="EMBL" id="KZ857445">
    <property type="protein sequence ID" value="RDX44794.1"/>
    <property type="molecule type" value="Genomic_DNA"/>
</dbReference>
<reference evidence="1 2" key="1">
    <citation type="journal article" date="2018" name="Biotechnol. Biofuels">
        <title>Integrative visual omics of the white-rot fungus Polyporus brumalis exposes the biotechnological potential of its oxidative enzymes for delignifying raw plant biomass.</title>
        <authorList>
            <person name="Miyauchi S."/>
            <person name="Rancon A."/>
            <person name="Drula E."/>
            <person name="Hage H."/>
            <person name="Chaduli D."/>
            <person name="Favel A."/>
            <person name="Grisel S."/>
            <person name="Henrissat B."/>
            <person name="Herpoel-Gimbert I."/>
            <person name="Ruiz-Duenas F.J."/>
            <person name="Chevret D."/>
            <person name="Hainaut M."/>
            <person name="Lin J."/>
            <person name="Wang M."/>
            <person name="Pangilinan J."/>
            <person name="Lipzen A."/>
            <person name="Lesage-Meessen L."/>
            <person name="Navarro D."/>
            <person name="Riley R."/>
            <person name="Grigoriev I.V."/>
            <person name="Zhou S."/>
            <person name="Raouche S."/>
            <person name="Rosso M.N."/>
        </authorList>
    </citation>
    <scope>NUCLEOTIDE SEQUENCE [LARGE SCALE GENOMIC DNA]</scope>
    <source>
        <strain evidence="1 2">BRFM 1820</strain>
    </source>
</reference>
<keyword evidence="2" id="KW-1185">Reference proteome</keyword>
<sequence>MRHEWPLSNWLTQLDITEVRGAARNPPLVLHILHSAISLRRVRVSSQTLPFALNTPGDLASGKEGTPFARKIAIDAHRDRNPGFQHRVSGPNPQTANLLSTPHQRAIAQAARDAIGMIRPSLSSTSQAHGGRSRCAAKFPSPVWLHRIRTPALLSWTRVLRLPSRACPPEAGLQHSKNRQFLLLVSTGTTACVTSPIRSSLERIQHICRPLVGPAGASSPVPAEDVVAV</sequence>
<gene>
    <name evidence="1" type="ORF">OH76DRAFT_1039752</name>
</gene>
<dbReference type="Proteomes" id="UP000256964">
    <property type="component" value="Unassembled WGS sequence"/>
</dbReference>
<protein>
    <submittedName>
        <fullName evidence="1">Uncharacterized protein</fullName>
    </submittedName>
</protein>
<dbReference type="AlphaFoldDB" id="A0A371CWY2"/>
<evidence type="ECO:0000313" key="2">
    <source>
        <dbReference type="Proteomes" id="UP000256964"/>
    </source>
</evidence>
<evidence type="ECO:0000313" key="1">
    <source>
        <dbReference type="EMBL" id="RDX44794.1"/>
    </source>
</evidence>